<dbReference type="Proteomes" id="UP000271241">
    <property type="component" value="Unassembled WGS sequence"/>
</dbReference>
<feature type="region of interest" description="Disordered" evidence="1">
    <location>
        <begin position="345"/>
        <end position="371"/>
    </location>
</feature>
<evidence type="ECO:0000313" key="2">
    <source>
        <dbReference type="EMBL" id="RKP06718.1"/>
    </source>
</evidence>
<evidence type="ECO:0000256" key="1">
    <source>
        <dbReference type="SAM" id="MobiDB-lite"/>
    </source>
</evidence>
<keyword evidence="3" id="KW-1185">Reference proteome</keyword>
<evidence type="ECO:0000313" key="3">
    <source>
        <dbReference type="Proteomes" id="UP000271241"/>
    </source>
</evidence>
<dbReference type="EMBL" id="KZ992830">
    <property type="protein sequence ID" value="RKP06718.1"/>
    <property type="molecule type" value="Genomic_DNA"/>
</dbReference>
<feature type="compositionally biased region" description="Acidic residues" evidence="1">
    <location>
        <begin position="345"/>
        <end position="354"/>
    </location>
</feature>
<dbReference type="OrthoDB" id="10260545at2759"/>
<organism evidence="2 3">
    <name type="scientific">Thamnocephalis sphaerospora</name>
    <dbReference type="NCBI Taxonomy" id="78915"/>
    <lineage>
        <taxon>Eukaryota</taxon>
        <taxon>Fungi</taxon>
        <taxon>Fungi incertae sedis</taxon>
        <taxon>Zoopagomycota</taxon>
        <taxon>Zoopagomycotina</taxon>
        <taxon>Zoopagomycetes</taxon>
        <taxon>Zoopagales</taxon>
        <taxon>Sigmoideomycetaceae</taxon>
        <taxon>Thamnocephalis</taxon>
    </lineage>
</organism>
<dbReference type="AlphaFoldDB" id="A0A4P9XLH4"/>
<reference evidence="3" key="1">
    <citation type="journal article" date="2018" name="Nat. Microbiol.">
        <title>Leveraging single-cell genomics to expand the fungal tree of life.</title>
        <authorList>
            <person name="Ahrendt S.R."/>
            <person name="Quandt C.A."/>
            <person name="Ciobanu D."/>
            <person name="Clum A."/>
            <person name="Salamov A."/>
            <person name="Andreopoulos B."/>
            <person name="Cheng J.F."/>
            <person name="Woyke T."/>
            <person name="Pelin A."/>
            <person name="Henrissat B."/>
            <person name="Reynolds N.K."/>
            <person name="Benny G.L."/>
            <person name="Smith M.E."/>
            <person name="James T.Y."/>
            <person name="Grigoriev I.V."/>
        </authorList>
    </citation>
    <scope>NUCLEOTIDE SEQUENCE [LARGE SCALE GENOMIC DNA]</scope>
    <source>
        <strain evidence="3">RSA 1356</strain>
    </source>
</reference>
<sequence>MLLDSSDRNLKIESTNPLNDYNALSDPDGSTCIASLLTNAQHTSVVSTLARPLLHAATSAAREASPWKARYPFAPPLLTGVITASWQTTSFAHERLPRFIHNCGGIGAGEVSSAADGVDKDRKIDGKAAGLTPVAPRLCERHRSTRDHWCLGWDDLCMRVAERDLSRTLLSLLHRDRPAIVCTNVSVCARSFGNVQLSSGARRVRDSPNAGGDSILSEVFSCEVVGRLLGAKLLLTEMEVRYFPLGGPMTDYVCEIGGLAISVSVTRAMTAPRRRYTRENARRLLAKKLRGILWSTRNMLMPGNTRTKMTTASVSTGVGSSTHIVNELDWSSDDNLNDLFAECSDDAQEADSSEEDAHRQECNVPDGNSNMLYTTPLSSSSDEEYEDAINSDDDQLLRSPTRQLEMERDLFGLHDPLRLFDGLDDSTNNGDHSDTGQQKHKRSCRDTLYKQILHVWAPSGRVARMIRQEWHKLDAELRGGTLVVVSVVDQPWVFTNRL</sequence>
<name>A0A4P9XLH4_9FUNG</name>
<accession>A0A4P9XLH4</accession>
<protein>
    <submittedName>
        <fullName evidence="2">Uncharacterized protein</fullName>
    </submittedName>
</protein>
<proteinExistence type="predicted"/>
<gene>
    <name evidence="2" type="ORF">THASP1DRAFT_31468</name>
</gene>